<dbReference type="InterPro" id="IPR039442">
    <property type="entry name" value="Mrr-like_dom"/>
</dbReference>
<dbReference type="SMART" id="SM00490">
    <property type="entry name" value="HELICc"/>
    <property type="match status" value="1"/>
</dbReference>
<dbReference type="CDD" id="cd18785">
    <property type="entry name" value="SF2_C"/>
    <property type="match status" value="1"/>
</dbReference>
<keyword evidence="3" id="KW-0067">ATP-binding</keyword>
<dbReference type="CDD" id="cd22333">
    <property type="entry name" value="LlaBIII_nuclease-like"/>
    <property type="match status" value="1"/>
</dbReference>
<dbReference type="InterPro" id="IPR027417">
    <property type="entry name" value="P-loop_NTPase"/>
</dbReference>
<dbReference type="PROSITE" id="PS51192">
    <property type="entry name" value="HELICASE_ATP_BIND_1"/>
    <property type="match status" value="1"/>
</dbReference>
<keyword evidence="4" id="KW-1185">Reference proteome</keyword>
<dbReference type="InterPro" id="IPR014001">
    <property type="entry name" value="Helicase_ATP-bd"/>
</dbReference>
<evidence type="ECO:0000259" key="2">
    <source>
        <dbReference type="PROSITE" id="PS51194"/>
    </source>
</evidence>
<dbReference type="PROSITE" id="PS00092">
    <property type="entry name" value="N6_MTASE"/>
    <property type="match status" value="1"/>
</dbReference>
<dbReference type="InterPro" id="IPR050742">
    <property type="entry name" value="Helicase_Restrict-Modif_Enz"/>
</dbReference>
<dbReference type="InterPro" id="IPR006935">
    <property type="entry name" value="Helicase/UvrB_N"/>
</dbReference>
<protein>
    <submittedName>
        <fullName evidence="3">DEAD/DEAH box helicase</fullName>
    </submittedName>
</protein>
<dbReference type="InterPro" id="IPR002052">
    <property type="entry name" value="DNA_methylase_N6_adenine_CS"/>
</dbReference>
<keyword evidence="3" id="KW-0347">Helicase</keyword>
<dbReference type="Pfam" id="PF04851">
    <property type="entry name" value="ResIII"/>
    <property type="match status" value="1"/>
</dbReference>
<dbReference type="Gene3D" id="3.40.50.300">
    <property type="entry name" value="P-loop containing nucleotide triphosphate hydrolases"/>
    <property type="match status" value="2"/>
</dbReference>
<dbReference type="InterPro" id="IPR001650">
    <property type="entry name" value="Helicase_C-like"/>
</dbReference>
<proteinExistence type="predicted"/>
<dbReference type="Pfam" id="PF13156">
    <property type="entry name" value="Mrr_cat_2"/>
    <property type="match status" value="1"/>
</dbReference>
<dbReference type="PRINTS" id="PR00507">
    <property type="entry name" value="N12N6MTFRASE"/>
</dbReference>
<dbReference type="Pfam" id="PF22240">
    <property type="entry name" value="ISP_coupler"/>
    <property type="match status" value="1"/>
</dbReference>
<keyword evidence="3" id="KW-0547">Nucleotide-binding</keyword>
<dbReference type="GO" id="GO:0005524">
    <property type="term" value="F:ATP binding"/>
    <property type="evidence" value="ECO:0007669"/>
    <property type="project" value="InterPro"/>
</dbReference>
<dbReference type="Proteomes" id="UP000298347">
    <property type="component" value="Unassembled WGS sequence"/>
</dbReference>
<dbReference type="GO" id="GO:0003677">
    <property type="term" value="F:DNA binding"/>
    <property type="evidence" value="ECO:0007669"/>
    <property type="project" value="InterPro"/>
</dbReference>
<evidence type="ECO:0000313" key="3">
    <source>
        <dbReference type="EMBL" id="TGA95898.1"/>
    </source>
</evidence>
<dbReference type="SUPFAM" id="SSF52540">
    <property type="entry name" value="P-loop containing nucleoside triphosphate hydrolases"/>
    <property type="match status" value="1"/>
</dbReference>
<evidence type="ECO:0000313" key="4">
    <source>
        <dbReference type="Proteomes" id="UP000298347"/>
    </source>
</evidence>
<dbReference type="GO" id="GO:0006304">
    <property type="term" value="P:DNA modification"/>
    <property type="evidence" value="ECO:0007669"/>
    <property type="project" value="InterPro"/>
</dbReference>
<name>A0A4Z0GHE5_9BACL</name>
<dbReference type="GO" id="GO:0009007">
    <property type="term" value="F:site-specific DNA-methyltransferase (adenine-specific) activity"/>
    <property type="evidence" value="ECO:0007669"/>
    <property type="project" value="UniProtKB-EC"/>
</dbReference>
<dbReference type="Pfam" id="PF00271">
    <property type="entry name" value="Helicase_C"/>
    <property type="match status" value="1"/>
</dbReference>
<feature type="domain" description="Helicase ATP-binding" evidence="1">
    <location>
        <begin position="185"/>
        <end position="380"/>
    </location>
</feature>
<dbReference type="SUPFAM" id="SSF53335">
    <property type="entry name" value="S-adenosyl-L-methionine-dependent methyltransferases"/>
    <property type="match status" value="1"/>
</dbReference>
<gene>
    <name evidence="3" type="ORF">E4665_17225</name>
</gene>
<dbReference type="InterPro" id="IPR011335">
    <property type="entry name" value="Restrct_endonuc-II-like"/>
</dbReference>
<dbReference type="PROSITE" id="PS51194">
    <property type="entry name" value="HELICASE_CTER"/>
    <property type="match status" value="1"/>
</dbReference>
<dbReference type="Gene3D" id="3.40.50.150">
    <property type="entry name" value="Vaccinia Virus protein VP39"/>
    <property type="match status" value="1"/>
</dbReference>
<dbReference type="InterPro" id="IPR029063">
    <property type="entry name" value="SAM-dependent_MTases_sf"/>
</dbReference>
<dbReference type="EMBL" id="SRJD01000035">
    <property type="protein sequence ID" value="TGA95898.1"/>
    <property type="molecule type" value="Genomic_DNA"/>
</dbReference>
<organism evidence="3 4">
    <name type="scientific">Sporolactobacillus shoreae</name>
    <dbReference type="NCBI Taxonomy" id="1465501"/>
    <lineage>
        <taxon>Bacteria</taxon>
        <taxon>Bacillati</taxon>
        <taxon>Bacillota</taxon>
        <taxon>Bacilli</taxon>
        <taxon>Bacillales</taxon>
        <taxon>Sporolactobacillaceae</taxon>
        <taxon>Sporolactobacillus</taxon>
    </lineage>
</organism>
<reference evidence="3 4" key="1">
    <citation type="journal article" date="2015" name="Int. J. Syst. Evol. Microbiol.">
        <title>Sporolactobacillus shoreae sp. nov. and Sporolactobacillus spathodeae sp. nov., two spore-forming lactic acid bacteria isolated from tree barks in Thailand.</title>
        <authorList>
            <person name="Thamacharoensuk T."/>
            <person name="Kitahara M."/>
            <person name="Ohkuma M."/>
            <person name="Thongchul N."/>
            <person name="Tanasupawat S."/>
        </authorList>
    </citation>
    <scope>NUCLEOTIDE SEQUENCE [LARGE SCALE GENOMIC DNA]</scope>
    <source>
        <strain evidence="3 4">BK92</strain>
    </source>
</reference>
<dbReference type="GO" id="GO:0005829">
    <property type="term" value="C:cytosol"/>
    <property type="evidence" value="ECO:0007669"/>
    <property type="project" value="TreeGrafter"/>
</dbReference>
<dbReference type="RefSeq" id="WP_135350038.1">
    <property type="nucleotide sequence ID" value="NZ_SRJD01000035.1"/>
</dbReference>
<evidence type="ECO:0000259" key="1">
    <source>
        <dbReference type="PROSITE" id="PS51192"/>
    </source>
</evidence>
<dbReference type="GO" id="GO:0016787">
    <property type="term" value="F:hydrolase activity"/>
    <property type="evidence" value="ECO:0007669"/>
    <property type="project" value="InterPro"/>
</dbReference>
<sequence>MATITDLLDEFREAAHTKREKGTLFEKLIVKYLLTDPQFDQLGDVWLWNDWPDHWGQDVGIDIVAQVNETDEYWAIQCKFFEPKHCVHKKDIDSFFTASGKRFMTNNGERSFINRLIISTTDLWSKNAEQALDNQAIEVHRLGMQQLIDSPINWDQFSLKNRTAMPLLEKKKMRGHQLKALEATVSGFKNHDRGKLIMACGTGKTLVSLRIAETVTPDNGLVLFLAPSISLISQSLQSWKADAQSSFNAFVVCSDSKVGKDEEDIHTYDIAYPATTNSKKLITAIKKIKNKKRKVIFSTYQSLQVVADAQSMGLSEFDLIICDEAHRTTGVTLMNQDESEFVKVHVQEVIRSKKRLYMTATPRIYNDKSRNKADRNNAKLYSMDDEKIYGPEFYRLGFGEAVHLGLLAEYKVLIVAVNEEKMAALANDYNSNVYKIDSKKAIDSEFAAKIIGSWKGLSKNGLVEVDNDGELNSYEDTVPMQRAVAFSRTIKNSKSTTETFSDLVNIYSESHEVQREMIRCELKHVDGTMNTLVRQKELNWLKENTEENVCRILSNARCLSEGIDVPALDAVIFFNTRDSIVDIVQSVGRVMRKPNDKKKFGYIILPVCIPTSKISDYNNYIENDKQFKGVWKVIKALRAHDESLVDEAEFKKKIKVVSVLNDSDEPKNNNDSELNVQISFSKEIPIEEISNAVYAAIPKKLEDTDYWISWAENVADIAQKITVRIITLLEKEEAKKRFSEFLFGLRENINPKVTKEDAIEMLTQHVITRPIFDALFEHYKFTKNNPVSKSMQKMIEIMDDNVVDSEVETLEGFYKNVRQYTKYAKSDKSRQNLIKSLYDTFFKNAFPDMAERLGIVYTPVEIVDFILNSVEYILQKYFHKKITERDVHVLDPFTGTGTFIVRLLQSGHIAKEDLLYKYKNELHANEIVLLAYYIAAINIETTFHTLAGEYSPFDGIVLADTFQMSEKPDWVDKQTLPENNERLKKQNEKDIRVVFGNPPYSGKQKMQNDNNQNIKYKTLDSHIRESYAKQSSSTNLRSLYDSYIRAIRWSSDRIKNSGIVAFVHNSSLIRAKNMDGLRKCLNKEFSYIYVFNLLGDASKQGEERRDEGGGVFGAGSKIPVSITIMVKDPKYQGDCKLYYNEIGTRLNTIQKLNYIEEIDSIKNLSWKILRPNQLGDWINQRDPSFMNLLALGEKNKGNSKTIFSKYSQGVLSGRDAWVYNFSADKIKENMFDMIKNYNLETDKYIKMCSQKVKVEKPRIEDIVNLDPQKINWTRALKKSASIGNKYTFDPSLIVTAMYRPFVKQRLYFNRRFNEYVNLNQEIFPTRNHDNIVIIVSGTGAKKSFGTFVSSSVADFQAMDNGQCFPLYWYEKKDEKKGYQINLFDNNQNDTNDSYIKKETITDWALKLFQDQYRDKSINKIDIFWYVFGVLNSSEYQQRFSVDLKLMLPRIPLVKDFWAFSNSGKRIGVLQLNYESVTPWPLEEEKTALLTDYKVSKMRFEKQNKKLNKKAIVINDTLTLRGVPLEAYDFIVNGKSAIEWIMDRYSITIDNKSGIQNNPNDWSQDPVYIINLLKRIVRISVECVDIIKQLPSLDEF</sequence>
<dbReference type="GO" id="GO:0004386">
    <property type="term" value="F:helicase activity"/>
    <property type="evidence" value="ECO:0007669"/>
    <property type="project" value="UniProtKB-KW"/>
</dbReference>
<dbReference type="PANTHER" id="PTHR47396:SF1">
    <property type="entry name" value="ATP-DEPENDENT HELICASE IRC3-RELATED"/>
    <property type="match status" value="1"/>
</dbReference>
<dbReference type="SMART" id="SM00487">
    <property type="entry name" value="DEXDc"/>
    <property type="match status" value="1"/>
</dbReference>
<comment type="caution">
    <text evidence="3">The sequence shown here is derived from an EMBL/GenBank/DDBJ whole genome shotgun (WGS) entry which is preliminary data.</text>
</comment>
<feature type="domain" description="Helicase C-terminal" evidence="2">
    <location>
        <begin position="470"/>
        <end position="645"/>
    </location>
</feature>
<keyword evidence="3" id="KW-0378">Hydrolase</keyword>
<dbReference type="Pfam" id="PF07669">
    <property type="entry name" value="Eco57I"/>
    <property type="match status" value="1"/>
</dbReference>
<dbReference type="Pfam" id="PF18135">
    <property type="entry name" value="Type_ISP_C"/>
    <property type="match status" value="1"/>
</dbReference>
<dbReference type="InterPro" id="IPR053980">
    <property type="entry name" value="ISP_coupler"/>
</dbReference>
<dbReference type="SUPFAM" id="SSF52980">
    <property type="entry name" value="Restriction endonuclease-like"/>
    <property type="match status" value="1"/>
</dbReference>
<dbReference type="InterPro" id="IPR041635">
    <property type="entry name" value="Type_ISP_LLaBIII_C"/>
</dbReference>
<dbReference type="OrthoDB" id="9758243at2"/>
<dbReference type="InterPro" id="IPR011639">
    <property type="entry name" value="MethylTrfase_TaqI-like_dom"/>
</dbReference>
<dbReference type="PANTHER" id="PTHR47396">
    <property type="entry name" value="TYPE I RESTRICTION ENZYME ECOKI R PROTEIN"/>
    <property type="match status" value="1"/>
</dbReference>
<accession>A0A4Z0GHE5</accession>
<dbReference type="GO" id="GO:0032259">
    <property type="term" value="P:methylation"/>
    <property type="evidence" value="ECO:0007669"/>
    <property type="project" value="InterPro"/>
</dbReference>